<dbReference type="Pfam" id="PF01297">
    <property type="entry name" value="ZnuA"/>
    <property type="match status" value="1"/>
</dbReference>
<gene>
    <name evidence="8" type="ORF">SAMN04488052_103258</name>
</gene>
<dbReference type="Gene3D" id="3.40.50.1980">
    <property type="entry name" value="Nitrogenase molybdenum iron protein domain"/>
    <property type="match status" value="2"/>
</dbReference>
<dbReference type="AlphaFoldDB" id="A0A1H8SX81"/>
<evidence type="ECO:0000313" key="8">
    <source>
        <dbReference type="EMBL" id="SEO83227.1"/>
    </source>
</evidence>
<keyword evidence="3 6" id="KW-0813">Transport</keyword>
<evidence type="ECO:0000256" key="3">
    <source>
        <dbReference type="ARBA" id="ARBA00022448"/>
    </source>
</evidence>
<evidence type="ECO:0000256" key="2">
    <source>
        <dbReference type="ARBA" id="ARBA00011028"/>
    </source>
</evidence>
<dbReference type="GO" id="GO:0046872">
    <property type="term" value="F:metal ion binding"/>
    <property type="evidence" value="ECO:0007669"/>
    <property type="project" value="UniProtKB-KW"/>
</dbReference>
<feature type="chain" id="PRO_5011697763" evidence="7">
    <location>
        <begin position="20"/>
        <end position="303"/>
    </location>
</feature>
<organism evidence="8 9">
    <name type="scientific">Aquisalimonas asiatica</name>
    <dbReference type="NCBI Taxonomy" id="406100"/>
    <lineage>
        <taxon>Bacteria</taxon>
        <taxon>Pseudomonadati</taxon>
        <taxon>Pseudomonadota</taxon>
        <taxon>Gammaproteobacteria</taxon>
        <taxon>Chromatiales</taxon>
        <taxon>Ectothiorhodospiraceae</taxon>
        <taxon>Aquisalimonas</taxon>
    </lineage>
</organism>
<evidence type="ECO:0000256" key="6">
    <source>
        <dbReference type="RuleBase" id="RU003512"/>
    </source>
</evidence>
<evidence type="ECO:0000256" key="5">
    <source>
        <dbReference type="ARBA" id="ARBA00022729"/>
    </source>
</evidence>
<evidence type="ECO:0000256" key="4">
    <source>
        <dbReference type="ARBA" id="ARBA00022723"/>
    </source>
</evidence>
<dbReference type="InterPro" id="IPR006127">
    <property type="entry name" value="ZnuA-like"/>
</dbReference>
<keyword evidence="4" id="KW-0479">Metal-binding</keyword>
<dbReference type="InterPro" id="IPR006129">
    <property type="entry name" value="AdhesinB"/>
</dbReference>
<dbReference type="PANTHER" id="PTHR42953">
    <property type="entry name" value="HIGH-AFFINITY ZINC UPTAKE SYSTEM PROTEIN ZNUA-RELATED"/>
    <property type="match status" value="1"/>
</dbReference>
<dbReference type="PRINTS" id="PR00691">
    <property type="entry name" value="ADHESINB"/>
</dbReference>
<dbReference type="STRING" id="406100.SAMN04488052_103258"/>
<keyword evidence="5 7" id="KW-0732">Signal</keyword>
<dbReference type="PRINTS" id="PR00690">
    <property type="entry name" value="ADHESNFAMILY"/>
</dbReference>
<protein>
    <submittedName>
        <fullName evidence="8">Zinc/manganese transport system substrate-binding protein</fullName>
    </submittedName>
</protein>
<dbReference type="InterPro" id="IPR006128">
    <property type="entry name" value="Lipoprotein_PsaA-like"/>
</dbReference>
<evidence type="ECO:0000256" key="7">
    <source>
        <dbReference type="SAM" id="SignalP"/>
    </source>
</evidence>
<dbReference type="GO" id="GO:0030001">
    <property type="term" value="P:metal ion transport"/>
    <property type="evidence" value="ECO:0007669"/>
    <property type="project" value="InterPro"/>
</dbReference>
<dbReference type="InterPro" id="IPR050492">
    <property type="entry name" value="Bact_metal-bind_prot9"/>
</dbReference>
<comment type="subcellular location">
    <subcellularLocation>
        <location evidence="1">Cell envelope</location>
    </subcellularLocation>
</comment>
<dbReference type="GO" id="GO:0030313">
    <property type="term" value="C:cell envelope"/>
    <property type="evidence" value="ECO:0007669"/>
    <property type="project" value="UniProtKB-SubCell"/>
</dbReference>
<keyword evidence="9" id="KW-1185">Reference proteome</keyword>
<comment type="similarity">
    <text evidence="2 6">Belongs to the bacterial solute-binding protein 9 family.</text>
</comment>
<reference evidence="8 9" key="1">
    <citation type="submission" date="2016-10" db="EMBL/GenBank/DDBJ databases">
        <authorList>
            <person name="de Groot N.N."/>
        </authorList>
    </citation>
    <scope>NUCLEOTIDE SEQUENCE [LARGE SCALE GENOMIC DNA]</scope>
    <source>
        <strain evidence="8 9">CGMCC 1.6291</strain>
    </source>
</reference>
<accession>A0A1H8SX81</accession>
<feature type="signal peptide" evidence="7">
    <location>
        <begin position="1"/>
        <end position="19"/>
    </location>
</feature>
<sequence>MMRLSILMLLLLVSAPLLAGEVRVVTSFTIVADITREVGGERVAVTSLVGPDGDSHAFEPAPAHARKITEADLVVRNGLGFEGWMDRLLDVAGGSARVVTASRGVDAIDAGDHAHDHHHDDGHSHGDTDPHAWLDVARARTYVRNIRDGLKAVDPDHAETYAERADAYLDVLEALDDQIRETLAAVPRERRRILTSHAAFGYFEDAYGIEFLSPRGLSTEAEPSAAEVAELVREARAHRVAALLPDNLTDARLLHRIAEESDMTVGPTLYSDALSPEDGPAPTYTRMMEHNAGVIAEALEADP</sequence>
<dbReference type="EMBL" id="FOEG01000003">
    <property type="protein sequence ID" value="SEO83227.1"/>
    <property type="molecule type" value="Genomic_DNA"/>
</dbReference>
<evidence type="ECO:0000256" key="1">
    <source>
        <dbReference type="ARBA" id="ARBA00004196"/>
    </source>
</evidence>
<dbReference type="GO" id="GO:0007155">
    <property type="term" value="P:cell adhesion"/>
    <property type="evidence" value="ECO:0007669"/>
    <property type="project" value="InterPro"/>
</dbReference>
<name>A0A1H8SX81_9GAMM</name>
<dbReference type="PANTHER" id="PTHR42953:SF1">
    <property type="entry name" value="METAL-BINDING PROTEIN HI_0362-RELATED"/>
    <property type="match status" value="1"/>
</dbReference>
<dbReference type="SUPFAM" id="SSF53807">
    <property type="entry name" value="Helical backbone' metal receptor"/>
    <property type="match status" value="1"/>
</dbReference>
<evidence type="ECO:0000313" key="9">
    <source>
        <dbReference type="Proteomes" id="UP000199657"/>
    </source>
</evidence>
<dbReference type="Proteomes" id="UP000199657">
    <property type="component" value="Unassembled WGS sequence"/>
</dbReference>
<proteinExistence type="inferred from homology"/>